<reference evidence="2" key="1">
    <citation type="journal article" date="2015" name="Proc. Natl. Acad. Sci. U.S.A.">
        <title>Genome sequencing of adzuki bean (Vigna angularis) provides insight into high starch and low fat accumulation and domestication.</title>
        <authorList>
            <person name="Yang K."/>
            <person name="Tian Z."/>
            <person name="Chen C."/>
            <person name="Luo L."/>
            <person name="Zhao B."/>
            <person name="Wang Z."/>
            <person name="Yu L."/>
            <person name="Li Y."/>
            <person name="Sun Y."/>
            <person name="Li W."/>
            <person name="Chen Y."/>
            <person name="Li Y."/>
            <person name="Zhang Y."/>
            <person name="Ai D."/>
            <person name="Zhao J."/>
            <person name="Shang C."/>
            <person name="Ma Y."/>
            <person name="Wu B."/>
            <person name="Wang M."/>
            <person name="Gao L."/>
            <person name="Sun D."/>
            <person name="Zhang P."/>
            <person name="Guo F."/>
            <person name="Wang W."/>
            <person name="Li Y."/>
            <person name="Wang J."/>
            <person name="Varshney R.K."/>
            <person name="Wang J."/>
            <person name="Ling H.Q."/>
            <person name="Wan P."/>
        </authorList>
    </citation>
    <scope>NUCLEOTIDE SEQUENCE</scope>
    <source>
        <strain evidence="2">cv. Jingnong 6</strain>
    </source>
</reference>
<dbReference type="Gramene" id="KOM43493">
    <property type="protein sequence ID" value="KOM43493"/>
    <property type="gene ID" value="LR48_Vigan05g109700"/>
</dbReference>
<accession>A0A0L9UL80</accession>
<gene>
    <name evidence="1" type="ORF">LR48_Vigan05g109700</name>
</gene>
<organism evidence="1 2">
    <name type="scientific">Phaseolus angularis</name>
    <name type="common">Azuki bean</name>
    <name type="synonym">Vigna angularis</name>
    <dbReference type="NCBI Taxonomy" id="3914"/>
    <lineage>
        <taxon>Eukaryota</taxon>
        <taxon>Viridiplantae</taxon>
        <taxon>Streptophyta</taxon>
        <taxon>Embryophyta</taxon>
        <taxon>Tracheophyta</taxon>
        <taxon>Spermatophyta</taxon>
        <taxon>Magnoliopsida</taxon>
        <taxon>eudicotyledons</taxon>
        <taxon>Gunneridae</taxon>
        <taxon>Pentapetalae</taxon>
        <taxon>rosids</taxon>
        <taxon>fabids</taxon>
        <taxon>Fabales</taxon>
        <taxon>Fabaceae</taxon>
        <taxon>Papilionoideae</taxon>
        <taxon>50 kb inversion clade</taxon>
        <taxon>NPAAA clade</taxon>
        <taxon>indigoferoid/millettioid clade</taxon>
        <taxon>Phaseoleae</taxon>
        <taxon>Vigna</taxon>
    </lineage>
</organism>
<name>A0A0L9UL80_PHAAN</name>
<dbReference type="Proteomes" id="UP000053144">
    <property type="component" value="Chromosome 5"/>
</dbReference>
<proteinExistence type="predicted"/>
<evidence type="ECO:0000313" key="2">
    <source>
        <dbReference type="Proteomes" id="UP000053144"/>
    </source>
</evidence>
<dbReference type="EMBL" id="CM003375">
    <property type="protein sequence ID" value="KOM43493.1"/>
    <property type="molecule type" value="Genomic_DNA"/>
</dbReference>
<protein>
    <submittedName>
        <fullName evidence="1">Uncharacterized protein</fullName>
    </submittedName>
</protein>
<dbReference type="AlphaFoldDB" id="A0A0L9UL80"/>
<sequence>MVRRWLTAHGLTEAERRLGFQWVEDDAHVLGLRWRVLIDSVVSARISGVASSEWFNLLVVDCHMLYANMTRREGPLTRRGWVYRLLTLGSGSGFGLGELVYGEATGGIIMSLYGEAKGGMIMGLYGEATCGMIMNLYGEATGGIVISLYGETTGGMIMSLYGEAIGGMVGYRRQTNVLRDNVENS</sequence>
<evidence type="ECO:0000313" key="1">
    <source>
        <dbReference type="EMBL" id="KOM43493.1"/>
    </source>
</evidence>